<proteinExistence type="predicted"/>
<organism evidence="2 3">
    <name type="scientific">Blastococcus xanthinilyticus</name>
    <dbReference type="NCBI Taxonomy" id="1564164"/>
    <lineage>
        <taxon>Bacteria</taxon>
        <taxon>Bacillati</taxon>
        <taxon>Actinomycetota</taxon>
        <taxon>Actinomycetes</taxon>
        <taxon>Geodermatophilales</taxon>
        <taxon>Geodermatophilaceae</taxon>
        <taxon>Blastococcus</taxon>
    </lineage>
</organism>
<gene>
    <name evidence="2" type="ORF">BD833_104342</name>
</gene>
<name>A0A5S5CY26_9ACTN</name>
<dbReference type="EMBL" id="VNHW01000004">
    <property type="protein sequence ID" value="TYP88633.1"/>
    <property type="molecule type" value="Genomic_DNA"/>
</dbReference>
<evidence type="ECO:0000313" key="3">
    <source>
        <dbReference type="Proteomes" id="UP000322499"/>
    </source>
</evidence>
<keyword evidence="3" id="KW-1185">Reference proteome</keyword>
<accession>A0A5S5CY26</accession>
<feature type="compositionally biased region" description="Polar residues" evidence="1">
    <location>
        <begin position="42"/>
        <end position="56"/>
    </location>
</feature>
<dbReference type="Proteomes" id="UP000322499">
    <property type="component" value="Unassembled WGS sequence"/>
</dbReference>
<protein>
    <submittedName>
        <fullName evidence="2">Uncharacterized protein</fullName>
    </submittedName>
</protein>
<feature type="region of interest" description="Disordered" evidence="1">
    <location>
        <begin position="34"/>
        <end position="56"/>
    </location>
</feature>
<dbReference type="AlphaFoldDB" id="A0A5S5CY26"/>
<comment type="caution">
    <text evidence="2">The sequence shown here is derived from an EMBL/GenBank/DDBJ whole genome shotgun (WGS) entry which is preliminary data.</text>
</comment>
<evidence type="ECO:0000256" key="1">
    <source>
        <dbReference type="SAM" id="MobiDB-lite"/>
    </source>
</evidence>
<sequence>MPDVAQLGILIKGPKVLESTLRVDTVVLDQTGTTGRMPLLESSPSPGRTPMTSDPG</sequence>
<evidence type="ECO:0000313" key="2">
    <source>
        <dbReference type="EMBL" id="TYP88633.1"/>
    </source>
</evidence>
<reference evidence="2 3" key="1">
    <citation type="submission" date="2019-07" db="EMBL/GenBank/DDBJ databases">
        <title>Genomic Encyclopedia of Archaeal and Bacterial Type Strains, Phase II (KMG-II): from individual species to whole genera.</title>
        <authorList>
            <person name="Goeker M."/>
        </authorList>
    </citation>
    <scope>NUCLEOTIDE SEQUENCE [LARGE SCALE GENOMIC DNA]</scope>
    <source>
        <strain evidence="2 3">DSM 46842</strain>
    </source>
</reference>